<dbReference type="GO" id="GO:0006096">
    <property type="term" value="P:glycolytic process"/>
    <property type="evidence" value="ECO:0007669"/>
    <property type="project" value="InterPro"/>
</dbReference>
<evidence type="ECO:0000313" key="4">
    <source>
        <dbReference type="EMBL" id="SFK77133.1"/>
    </source>
</evidence>
<reference evidence="4 5" key="1">
    <citation type="submission" date="2016-10" db="EMBL/GenBank/DDBJ databases">
        <authorList>
            <person name="de Groot N.N."/>
        </authorList>
    </citation>
    <scope>NUCLEOTIDE SEQUENCE [LARGE SCALE GENOMIC DNA]</scope>
    <source>
        <strain evidence="4 5">DSM 16199</strain>
    </source>
</reference>
<keyword evidence="5" id="KW-1185">Reference proteome</keyword>
<dbReference type="OrthoDB" id="9800595at2"/>
<dbReference type="PANTHER" id="PTHR47690">
    <property type="entry name" value="GLUCOKINASE"/>
    <property type="match status" value="1"/>
</dbReference>
<dbReference type="CDD" id="cd24008">
    <property type="entry name" value="ASKHA_NBD_GLK"/>
    <property type="match status" value="1"/>
</dbReference>
<dbReference type="Gene3D" id="3.40.367.20">
    <property type="match status" value="1"/>
</dbReference>
<evidence type="ECO:0000313" key="5">
    <source>
        <dbReference type="Proteomes" id="UP000199550"/>
    </source>
</evidence>
<gene>
    <name evidence="4" type="ORF">SAMN04488004_1023</name>
</gene>
<dbReference type="STRING" id="195913.SAMN04488004_1023"/>
<accession>A0A1I4C8P7</accession>
<dbReference type="InterPro" id="IPR050201">
    <property type="entry name" value="Bacterial_glucokinase"/>
</dbReference>
<dbReference type="InterPro" id="IPR003836">
    <property type="entry name" value="Glucokinase"/>
</dbReference>
<dbReference type="Pfam" id="PF02685">
    <property type="entry name" value="Glucokinase"/>
    <property type="match status" value="1"/>
</dbReference>
<dbReference type="AlphaFoldDB" id="A0A1I4C8P7"/>
<organism evidence="4 5">
    <name type="scientific">Loktanella salsilacus</name>
    <dbReference type="NCBI Taxonomy" id="195913"/>
    <lineage>
        <taxon>Bacteria</taxon>
        <taxon>Pseudomonadati</taxon>
        <taxon>Pseudomonadota</taxon>
        <taxon>Alphaproteobacteria</taxon>
        <taxon>Rhodobacterales</taxon>
        <taxon>Roseobacteraceae</taxon>
        <taxon>Loktanella</taxon>
    </lineage>
</organism>
<dbReference type="GO" id="GO:0005829">
    <property type="term" value="C:cytosol"/>
    <property type="evidence" value="ECO:0007669"/>
    <property type="project" value="TreeGrafter"/>
</dbReference>
<dbReference type="EMBL" id="FOTF01000002">
    <property type="protein sequence ID" value="SFK77133.1"/>
    <property type="molecule type" value="Genomic_DNA"/>
</dbReference>
<dbReference type="GO" id="GO:0004340">
    <property type="term" value="F:glucokinase activity"/>
    <property type="evidence" value="ECO:0007669"/>
    <property type="project" value="InterPro"/>
</dbReference>
<dbReference type="InterPro" id="IPR043129">
    <property type="entry name" value="ATPase_NBD"/>
</dbReference>
<sequence length="327" mass="34607">MTLPAANSYNLVADIGGTNTRIALAEGRTVLADTVRRYQNVDFPGLESVIRQYEADSGGLAPYAACVAVAGPVRDGQASMTNLDWVIDKDTLARATRSHTVAILNDLQAQGHALGFLAPQNVLPILTGPEGNEHAAKLVIGVGTGFNAAPVFDTEHGRLVTPSESGHANLPIRTEQELRLCQYVSNAHGFPAVEDVLSGRGLERVYAFLGQEAGDPREERAHMIMAALADGRDPRAVEAAQIFTRILGTVAGNLSLIQLPFGGVYLVGGVARAFAPYLTQFGFGEAFRDKGRFAGFMGNFAVSVIEDDYAALTGSAAHLVSLANAET</sequence>
<dbReference type="PANTHER" id="PTHR47690:SF1">
    <property type="entry name" value="GLUCOKINASE"/>
    <property type="match status" value="1"/>
</dbReference>
<keyword evidence="2 4" id="KW-0418">Kinase</keyword>
<dbReference type="Gene3D" id="3.30.420.40">
    <property type="match status" value="1"/>
</dbReference>
<dbReference type="RefSeq" id="WP_090184661.1">
    <property type="nucleotide sequence ID" value="NZ_FOTF01000002.1"/>
</dbReference>
<evidence type="ECO:0000256" key="2">
    <source>
        <dbReference type="ARBA" id="ARBA00022777"/>
    </source>
</evidence>
<evidence type="ECO:0000256" key="1">
    <source>
        <dbReference type="ARBA" id="ARBA00022679"/>
    </source>
</evidence>
<protein>
    <submittedName>
        <fullName evidence="4">Glucokinase</fullName>
    </submittedName>
</protein>
<keyword evidence="1" id="KW-0808">Transferase</keyword>
<comment type="similarity">
    <text evidence="3">Belongs to the bacterial glucokinase family.</text>
</comment>
<name>A0A1I4C8P7_9RHOB</name>
<evidence type="ECO:0000256" key="3">
    <source>
        <dbReference type="RuleBase" id="RU004046"/>
    </source>
</evidence>
<dbReference type="GO" id="GO:0005524">
    <property type="term" value="F:ATP binding"/>
    <property type="evidence" value="ECO:0007669"/>
    <property type="project" value="InterPro"/>
</dbReference>
<dbReference type="SUPFAM" id="SSF53067">
    <property type="entry name" value="Actin-like ATPase domain"/>
    <property type="match status" value="1"/>
</dbReference>
<dbReference type="GO" id="GO:0005536">
    <property type="term" value="F:D-glucose binding"/>
    <property type="evidence" value="ECO:0007669"/>
    <property type="project" value="InterPro"/>
</dbReference>
<proteinExistence type="inferred from homology"/>
<dbReference type="Proteomes" id="UP000199550">
    <property type="component" value="Unassembled WGS sequence"/>
</dbReference>